<protein>
    <submittedName>
        <fullName evidence="1">Uncharacterized protein</fullName>
    </submittedName>
</protein>
<dbReference type="OrthoDB" id="10020961at2759"/>
<gene>
    <name evidence="1" type="ORF">FRX31_031843</name>
</gene>
<keyword evidence="2" id="KW-1185">Reference proteome</keyword>
<organism evidence="1 2">
    <name type="scientific">Thalictrum thalictroides</name>
    <name type="common">Rue-anemone</name>
    <name type="synonym">Anemone thalictroides</name>
    <dbReference type="NCBI Taxonomy" id="46969"/>
    <lineage>
        <taxon>Eukaryota</taxon>
        <taxon>Viridiplantae</taxon>
        <taxon>Streptophyta</taxon>
        <taxon>Embryophyta</taxon>
        <taxon>Tracheophyta</taxon>
        <taxon>Spermatophyta</taxon>
        <taxon>Magnoliopsida</taxon>
        <taxon>Ranunculales</taxon>
        <taxon>Ranunculaceae</taxon>
        <taxon>Thalictroideae</taxon>
        <taxon>Thalictrum</taxon>
    </lineage>
</organism>
<dbReference type="EMBL" id="JABWDY010039924">
    <property type="protein sequence ID" value="KAF5178569.1"/>
    <property type="molecule type" value="Genomic_DNA"/>
</dbReference>
<evidence type="ECO:0000313" key="2">
    <source>
        <dbReference type="Proteomes" id="UP000554482"/>
    </source>
</evidence>
<sequence length="100" mass="11694">MQSPCLWSVHWHTTINVNQPAVLRSLKAMRQQELMSAMQQMLLFLRWNYKDLNIAEIPEARFQSLLSSKESLAACDAAIFFYDSSDEQLWKRAEEMLVDV</sequence>
<dbReference type="AlphaFoldDB" id="A0A7J6V0U0"/>
<dbReference type="Proteomes" id="UP000554482">
    <property type="component" value="Unassembled WGS sequence"/>
</dbReference>
<accession>A0A7J6V0U0</accession>
<reference evidence="1 2" key="1">
    <citation type="submission" date="2020-06" db="EMBL/GenBank/DDBJ databases">
        <title>Transcriptomic and genomic resources for Thalictrum thalictroides and T. hernandezii: Facilitating candidate gene discovery in an emerging model plant lineage.</title>
        <authorList>
            <person name="Arias T."/>
            <person name="Riano-Pachon D.M."/>
            <person name="Di Stilio V.S."/>
        </authorList>
    </citation>
    <scope>NUCLEOTIDE SEQUENCE [LARGE SCALE GENOMIC DNA]</scope>
    <source>
        <strain evidence="2">cv. WT478/WT964</strain>
        <tissue evidence="1">Leaves</tissue>
    </source>
</reference>
<name>A0A7J6V0U0_THATH</name>
<proteinExistence type="predicted"/>
<comment type="caution">
    <text evidence="1">The sequence shown here is derived from an EMBL/GenBank/DDBJ whole genome shotgun (WGS) entry which is preliminary data.</text>
</comment>
<evidence type="ECO:0000313" key="1">
    <source>
        <dbReference type="EMBL" id="KAF5178569.1"/>
    </source>
</evidence>